<gene>
    <name evidence="1" type="ORF">BJ992_003783</name>
</gene>
<evidence type="ECO:0000313" key="1">
    <source>
        <dbReference type="EMBL" id="MBB6474352.1"/>
    </source>
</evidence>
<dbReference type="EMBL" id="JACHIU010000001">
    <property type="protein sequence ID" value="MBB6474352.1"/>
    <property type="molecule type" value="Genomic_DNA"/>
</dbReference>
<comment type="caution">
    <text evidence="1">The sequence shown here is derived from an EMBL/GenBank/DDBJ whole genome shotgun (WGS) entry which is preliminary data.</text>
</comment>
<organism evidence="1 2">
    <name type="scientific">Sphaerisporangium rubeum</name>
    <dbReference type="NCBI Taxonomy" id="321317"/>
    <lineage>
        <taxon>Bacteria</taxon>
        <taxon>Bacillati</taxon>
        <taxon>Actinomycetota</taxon>
        <taxon>Actinomycetes</taxon>
        <taxon>Streptosporangiales</taxon>
        <taxon>Streptosporangiaceae</taxon>
        <taxon>Sphaerisporangium</taxon>
    </lineage>
</organism>
<keyword evidence="2" id="KW-1185">Reference proteome</keyword>
<dbReference type="Proteomes" id="UP000555564">
    <property type="component" value="Unassembled WGS sequence"/>
</dbReference>
<sequence>MTCRIPALTADQFVILVNGALAIGATRSHTHPAAVARRVAERLLDDIPRP</sequence>
<reference evidence="1 2" key="1">
    <citation type="submission" date="2020-08" db="EMBL/GenBank/DDBJ databases">
        <title>Sequencing the genomes of 1000 actinobacteria strains.</title>
        <authorList>
            <person name="Klenk H.-P."/>
        </authorList>
    </citation>
    <scope>NUCLEOTIDE SEQUENCE [LARGE SCALE GENOMIC DNA]</scope>
    <source>
        <strain evidence="1 2">DSM 44936</strain>
    </source>
</reference>
<accession>A0A7X0IFM6</accession>
<protein>
    <submittedName>
        <fullName evidence="1">Uncharacterized protein</fullName>
    </submittedName>
</protein>
<dbReference type="RefSeq" id="WP_184989478.1">
    <property type="nucleotide sequence ID" value="NZ_JACHIU010000001.1"/>
</dbReference>
<proteinExistence type="predicted"/>
<dbReference type="AlphaFoldDB" id="A0A7X0IFM6"/>
<name>A0A7X0IFM6_9ACTN</name>
<evidence type="ECO:0000313" key="2">
    <source>
        <dbReference type="Proteomes" id="UP000555564"/>
    </source>
</evidence>